<dbReference type="Proteomes" id="UP000235145">
    <property type="component" value="Unassembled WGS sequence"/>
</dbReference>
<dbReference type="InterPro" id="IPR029052">
    <property type="entry name" value="Metallo-depent_PP-like"/>
</dbReference>
<protein>
    <recommendedName>
        <fullName evidence="3">Serine/threonine specific protein phosphatases domain-containing protein</fullName>
    </recommendedName>
</protein>
<dbReference type="EMBL" id="NBSK02000004">
    <property type="protein sequence ID" value="KAJ0214190.1"/>
    <property type="molecule type" value="Genomic_DNA"/>
</dbReference>
<proteinExistence type="predicted"/>
<reference evidence="1 2" key="1">
    <citation type="journal article" date="2017" name="Nat. Commun.">
        <title>Genome assembly with in vitro proximity ligation data and whole-genome triplication in lettuce.</title>
        <authorList>
            <person name="Reyes-Chin-Wo S."/>
            <person name="Wang Z."/>
            <person name="Yang X."/>
            <person name="Kozik A."/>
            <person name="Arikit S."/>
            <person name="Song C."/>
            <person name="Xia L."/>
            <person name="Froenicke L."/>
            <person name="Lavelle D.O."/>
            <person name="Truco M.J."/>
            <person name="Xia R."/>
            <person name="Zhu S."/>
            <person name="Xu C."/>
            <person name="Xu H."/>
            <person name="Xu X."/>
            <person name="Cox K."/>
            <person name="Korf I."/>
            <person name="Meyers B.C."/>
            <person name="Michelmore R.W."/>
        </authorList>
    </citation>
    <scope>NUCLEOTIDE SEQUENCE [LARGE SCALE GENOMIC DNA]</scope>
    <source>
        <strain evidence="2">cv. Salinas</strain>
        <tissue evidence="1">Seedlings</tissue>
    </source>
</reference>
<accession>A0A9R1VX24</accession>
<keyword evidence="2" id="KW-1185">Reference proteome</keyword>
<name>A0A9R1VX24_LACSA</name>
<organism evidence="1 2">
    <name type="scientific">Lactuca sativa</name>
    <name type="common">Garden lettuce</name>
    <dbReference type="NCBI Taxonomy" id="4236"/>
    <lineage>
        <taxon>Eukaryota</taxon>
        <taxon>Viridiplantae</taxon>
        <taxon>Streptophyta</taxon>
        <taxon>Embryophyta</taxon>
        <taxon>Tracheophyta</taxon>
        <taxon>Spermatophyta</taxon>
        <taxon>Magnoliopsida</taxon>
        <taxon>eudicotyledons</taxon>
        <taxon>Gunneridae</taxon>
        <taxon>Pentapetalae</taxon>
        <taxon>asterids</taxon>
        <taxon>campanulids</taxon>
        <taxon>Asterales</taxon>
        <taxon>Asteraceae</taxon>
        <taxon>Cichorioideae</taxon>
        <taxon>Cichorieae</taxon>
        <taxon>Lactucinae</taxon>
        <taxon>Lactuca</taxon>
    </lineage>
</organism>
<evidence type="ECO:0000313" key="1">
    <source>
        <dbReference type="EMBL" id="KAJ0214190.1"/>
    </source>
</evidence>
<gene>
    <name evidence="1" type="ORF">LSAT_V11C400180610</name>
</gene>
<comment type="caution">
    <text evidence="1">The sequence shown here is derived from an EMBL/GenBank/DDBJ whole genome shotgun (WGS) entry which is preliminary data.</text>
</comment>
<sequence>MDSLSFQDPISFSWRVLIGARFNVLTVFNAPNYCYSCGNITAILEIVGHIDQLGTQKGVMFPTHPKITYINIQINKTIKMLNVTSLMVT</sequence>
<evidence type="ECO:0008006" key="3">
    <source>
        <dbReference type="Google" id="ProtNLM"/>
    </source>
</evidence>
<dbReference type="AlphaFoldDB" id="A0A9R1VX24"/>
<evidence type="ECO:0000313" key="2">
    <source>
        <dbReference type="Proteomes" id="UP000235145"/>
    </source>
</evidence>
<dbReference type="SUPFAM" id="SSF56300">
    <property type="entry name" value="Metallo-dependent phosphatases"/>
    <property type="match status" value="1"/>
</dbReference>